<dbReference type="RefSeq" id="YP_009598840.1">
    <property type="nucleotide sequence ID" value="NC_041911.1"/>
</dbReference>
<dbReference type="GeneID" id="40074542"/>
<reference evidence="2 3" key="1">
    <citation type="submission" date="2016-12" db="EMBL/GenBank/DDBJ databases">
        <title>Characterization of two jumbo phages RP12 and RP31 infecting the phytopathogen Ralstonia solanacearum.</title>
        <authorList>
            <person name="Kawasaki T."/>
            <person name="Yoshikawa G."/>
            <person name="Ogata H."/>
            <person name="Yamada T."/>
        </authorList>
    </citation>
    <scope>NUCLEOTIDE SEQUENCE [LARGE SCALE GENOMIC DNA]</scope>
    <source>
        <strain evidence="2 3">RP12</strain>
    </source>
</reference>
<sequence>MAGVIAKVSCMTGLGPPVRWGGQYGSISSTYPSPAATVKHGVVFYAAKVKSNIYSLKATGKTHVNKATQLSPATPAMTRASVHVIVNPTGVTPPPPKTGSGGGFHWR</sequence>
<evidence type="ECO:0000256" key="1">
    <source>
        <dbReference type="SAM" id="MobiDB-lite"/>
    </source>
</evidence>
<dbReference type="EMBL" id="AP017924">
    <property type="protein sequence ID" value="BAW19121.1"/>
    <property type="molecule type" value="Genomic_DNA"/>
</dbReference>
<organism evidence="2 3">
    <name type="scientific">Ralstonia phage RP12</name>
    <dbReference type="NCBI Taxonomy" id="1923889"/>
    <lineage>
        <taxon>Viruses</taxon>
        <taxon>Duplodnaviria</taxon>
        <taxon>Heunggongvirae</taxon>
        <taxon>Uroviricota</taxon>
        <taxon>Caudoviricetes</taxon>
        <taxon>Chimalliviridae</taxon>
        <taxon>Ripduovirus</taxon>
        <taxon>Ripduovirus RP12</taxon>
    </lineage>
</organism>
<feature type="region of interest" description="Disordered" evidence="1">
    <location>
        <begin position="86"/>
        <end position="107"/>
    </location>
</feature>
<evidence type="ECO:0000313" key="2">
    <source>
        <dbReference type="EMBL" id="BAW19121.1"/>
    </source>
</evidence>
<name>A0A1L7N0X0_9CAUD</name>
<dbReference type="Proteomes" id="UP000222831">
    <property type="component" value="Segment"/>
</dbReference>
<dbReference type="KEGG" id="vg:40074542"/>
<proteinExistence type="predicted"/>
<evidence type="ECO:0000313" key="3">
    <source>
        <dbReference type="Proteomes" id="UP000222831"/>
    </source>
</evidence>
<protein>
    <submittedName>
        <fullName evidence="2">Uncharacterized protein</fullName>
    </submittedName>
</protein>
<keyword evidence="3" id="KW-1185">Reference proteome</keyword>
<accession>A0A1L7N0X0</accession>